<name>A0A7I7RR36_9MYCO</name>
<dbReference type="AlphaFoldDB" id="A0A7I7RR36"/>
<dbReference type="KEGG" id="marz:MARA_04350"/>
<protein>
    <submittedName>
        <fullName evidence="1">Uncharacterized protein</fullName>
    </submittedName>
</protein>
<evidence type="ECO:0000313" key="1">
    <source>
        <dbReference type="EMBL" id="BBY46967.1"/>
    </source>
</evidence>
<geneLocation type="plasmid" evidence="2">
    <name>pjcm18538 dna</name>
</geneLocation>
<sequence length="129" mass="13842">MGVARAVSHSVCALEIDVIANHEPEFLLDAQRQWIPYYRSLADASPLPVSLHRTRGPVAPQHLSGNHGGKRTTHAEIRALAANWLEAVEAVAGYEVVAVTRLALVSGEQTAASRRARVEPCQAASKLTG</sequence>
<proteinExistence type="predicted"/>
<gene>
    <name evidence="1" type="ORF">MARA_04350</name>
</gene>
<organism evidence="1 2">
    <name type="scientific">Mycolicibacterium arabiense</name>
    <dbReference type="NCBI Taxonomy" id="1286181"/>
    <lineage>
        <taxon>Bacteria</taxon>
        <taxon>Bacillati</taxon>
        <taxon>Actinomycetota</taxon>
        <taxon>Actinomycetes</taxon>
        <taxon>Mycobacteriales</taxon>
        <taxon>Mycobacteriaceae</taxon>
        <taxon>Mycolicibacterium</taxon>
    </lineage>
</organism>
<dbReference type="EMBL" id="AP022593">
    <property type="protein sequence ID" value="BBY46967.1"/>
    <property type="molecule type" value="Genomic_DNA"/>
</dbReference>
<keyword evidence="2" id="KW-1185">Reference proteome</keyword>
<reference evidence="1 2" key="1">
    <citation type="journal article" date="2019" name="Emerg. Microbes Infect.">
        <title>Comprehensive subspecies identification of 175 nontuberculous mycobacteria species based on 7547 genomic profiles.</title>
        <authorList>
            <person name="Matsumoto Y."/>
            <person name="Kinjo T."/>
            <person name="Motooka D."/>
            <person name="Nabeya D."/>
            <person name="Jung N."/>
            <person name="Uechi K."/>
            <person name="Horii T."/>
            <person name="Iida T."/>
            <person name="Fujita J."/>
            <person name="Nakamura S."/>
        </authorList>
    </citation>
    <scope>NUCLEOTIDE SEQUENCE [LARGE SCALE GENOMIC DNA]</scope>
    <source>
        <strain evidence="1 2">JCM 18538</strain>
    </source>
</reference>
<dbReference type="Proteomes" id="UP000467428">
    <property type="component" value="Chromosome"/>
</dbReference>
<accession>A0A7I7RR36</accession>
<evidence type="ECO:0000313" key="2">
    <source>
        <dbReference type="Proteomes" id="UP000467428"/>
    </source>
</evidence>